<dbReference type="SUPFAM" id="SSF82708">
    <property type="entry name" value="R3H domain"/>
    <property type="match status" value="1"/>
</dbReference>
<keyword evidence="16" id="KW-0472">Membrane</keyword>
<evidence type="ECO:0000256" key="15">
    <source>
        <dbReference type="SAM" id="MobiDB-lite"/>
    </source>
</evidence>
<evidence type="ECO:0000313" key="18">
    <source>
        <dbReference type="Proteomes" id="UP000695022"/>
    </source>
</evidence>
<dbReference type="CDD" id="cd02637">
    <property type="entry name" value="R3H_PARN"/>
    <property type="match status" value="1"/>
</dbReference>
<evidence type="ECO:0000256" key="16">
    <source>
        <dbReference type="SAM" id="Phobius"/>
    </source>
</evidence>
<evidence type="ECO:0000313" key="19">
    <source>
        <dbReference type="RefSeq" id="XP_014664594.1"/>
    </source>
</evidence>
<evidence type="ECO:0000256" key="11">
    <source>
        <dbReference type="ARBA" id="ARBA00022839"/>
    </source>
</evidence>
<dbReference type="PANTHER" id="PTHR15092">
    <property type="entry name" value="POLY A -SPECIFIC RIBONUCLEASE/TARGET OF EGR1, MEMBER 1"/>
    <property type="match status" value="1"/>
</dbReference>
<gene>
    <name evidence="19 20" type="primary">LOC106806932</name>
</gene>
<evidence type="ECO:0000256" key="12">
    <source>
        <dbReference type="ARBA" id="ARBA00022884"/>
    </source>
</evidence>
<dbReference type="Pfam" id="PF08675">
    <property type="entry name" value="RNA_bind"/>
    <property type="match status" value="1"/>
</dbReference>
<dbReference type="SUPFAM" id="SSF53098">
    <property type="entry name" value="Ribonuclease H-like"/>
    <property type="match status" value="1"/>
</dbReference>
<keyword evidence="13" id="KW-0539">Nucleus</keyword>
<evidence type="ECO:0000256" key="10">
    <source>
        <dbReference type="ARBA" id="ARBA00022801"/>
    </source>
</evidence>
<evidence type="ECO:0000256" key="2">
    <source>
        <dbReference type="ARBA" id="ARBA00004123"/>
    </source>
</evidence>
<dbReference type="InterPro" id="IPR035979">
    <property type="entry name" value="RBD_domain_sf"/>
</dbReference>
<dbReference type="Pfam" id="PF01424">
    <property type="entry name" value="R3H"/>
    <property type="match status" value="1"/>
</dbReference>
<name>A0ABM1DXC5_PRICU</name>
<evidence type="ECO:0000256" key="6">
    <source>
        <dbReference type="ARBA" id="ARBA00015918"/>
    </source>
</evidence>
<dbReference type="SUPFAM" id="SSF54928">
    <property type="entry name" value="RNA-binding domain, RBD"/>
    <property type="match status" value="1"/>
</dbReference>
<keyword evidence="10" id="KW-0378">Hydrolase</keyword>
<feature type="domain" description="R3H" evidence="17">
    <location>
        <begin position="177"/>
        <end position="244"/>
    </location>
</feature>
<dbReference type="RefSeq" id="XP_014664594.1">
    <property type="nucleotide sequence ID" value="XM_014809108.1"/>
</dbReference>
<dbReference type="Proteomes" id="UP000695022">
    <property type="component" value="Unplaced"/>
</dbReference>
<dbReference type="RefSeq" id="XP_014664596.1">
    <property type="nucleotide sequence ID" value="XM_014809110.1"/>
</dbReference>
<protein>
    <recommendedName>
        <fullName evidence="6">Poly(A)-specific ribonuclease PARN</fullName>
        <ecNumber evidence="5">3.1.13.4</ecNumber>
    </recommendedName>
    <alternativeName>
        <fullName evidence="14">Polyadenylate-specific ribonuclease</fullName>
    </alternativeName>
</protein>
<comment type="catalytic activity">
    <reaction evidence="1">
        <text>Exonucleolytic cleavage of poly(A) to 5'-AMP.</text>
        <dbReference type="EC" id="3.1.13.4"/>
    </reaction>
</comment>
<keyword evidence="16" id="KW-1133">Transmembrane helix</keyword>
<accession>A0ABM1DXC5</accession>
<feature type="region of interest" description="Disordered" evidence="15">
    <location>
        <begin position="529"/>
        <end position="567"/>
    </location>
</feature>
<evidence type="ECO:0000259" key="17">
    <source>
        <dbReference type="PROSITE" id="PS51061"/>
    </source>
</evidence>
<dbReference type="InterPro" id="IPR006941">
    <property type="entry name" value="RNase_CAF1"/>
</dbReference>
<evidence type="ECO:0000256" key="7">
    <source>
        <dbReference type="ARBA" id="ARBA00022490"/>
    </source>
</evidence>
<dbReference type="Gene3D" id="3.30.70.330">
    <property type="match status" value="1"/>
</dbReference>
<keyword evidence="7" id="KW-0963">Cytoplasm</keyword>
<evidence type="ECO:0000256" key="8">
    <source>
        <dbReference type="ARBA" id="ARBA00022722"/>
    </source>
</evidence>
<keyword evidence="16" id="KW-0812">Transmembrane</keyword>
<evidence type="ECO:0000256" key="5">
    <source>
        <dbReference type="ARBA" id="ARBA00012161"/>
    </source>
</evidence>
<evidence type="ECO:0000256" key="4">
    <source>
        <dbReference type="ARBA" id="ARBA00008372"/>
    </source>
</evidence>
<dbReference type="InterPro" id="IPR034042">
    <property type="entry name" value="PARN_R3H"/>
</dbReference>
<evidence type="ECO:0000256" key="13">
    <source>
        <dbReference type="ARBA" id="ARBA00023242"/>
    </source>
</evidence>
<dbReference type="InterPro" id="IPR036867">
    <property type="entry name" value="R3H_dom_sf"/>
</dbReference>
<dbReference type="InterPro" id="IPR012337">
    <property type="entry name" value="RNaseH-like_sf"/>
</dbReference>
<comment type="similarity">
    <text evidence="4">Belongs to the CAF1 family.</text>
</comment>
<evidence type="ECO:0000256" key="3">
    <source>
        <dbReference type="ARBA" id="ARBA00004496"/>
    </source>
</evidence>
<dbReference type="InterPro" id="IPR012677">
    <property type="entry name" value="Nucleotide-bd_a/b_plait_sf"/>
</dbReference>
<evidence type="ECO:0000256" key="9">
    <source>
        <dbReference type="ARBA" id="ARBA00022723"/>
    </source>
</evidence>
<dbReference type="PANTHER" id="PTHR15092:SF44">
    <property type="entry name" value="POLY(A)-SPECIFIC RIBONUCLEASE PARN"/>
    <property type="match status" value="1"/>
</dbReference>
<dbReference type="Gene3D" id="3.30.420.10">
    <property type="entry name" value="Ribonuclease H-like superfamily/Ribonuclease H"/>
    <property type="match status" value="2"/>
</dbReference>
<evidence type="ECO:0000313" key="20">
    <source>
        <dbReference type="RefSeq" id="XP_014664596.1"/>
    </source>
</evidence>
<dbReference type="InterPro" id="IPR036397">
    <property type="entry name" value="RNaseH_sf"/>
</dbReference>
<evidence type="ECO:0000256" key="14">
    <source>
        <dbReference type="ARBA" id="ARBA00031923"/>
    </source>
</evidence>
<dbReference type="EC" id="3.1.13.4" evidence="5"/>
<evidence type="ECO:0000256" key="1">
    <source>
        <dbReference type="ARBA" id="ARBA00001663"/>
    </source>
</evidence>
<keyword evidence="11" id="KW-0269">Exonuclease</keyword>
<keyword evidence="9" id="KW-0479">Metal-binding</keyword>
<dbReference type="InterPro" id="IPR014789">
    <property type="entry name" value="PolyA-riboNase_RNA-binding"/>
</dbReference>
<reference evidence="19 20" key="1">
    <citation type="submission" date="2025-05" db="UniProtKB">
        <authorList>
            <consortium name="RefSeq"/>
        </authorList>
    </citation>
    <scope>IDENTIFICATION</scope>
</reference>
<proteinExistence type="inferred from homology"/>
<dbReference type="InterPro" id="IPR001374">
    <property type="entry name" value="R3H_dom"/>
</dbReference>
<dbReference type="CDD" id="cd12428">
    <property type="entry name" value="RRM_PARN"/>
    <property type="match status" value="1"/>
</dbReference>
<sequence>MNITRKNFKETFPLIVESINEADFLAIDGEFTGLTNGRKSHSFDTPEERYHKLKEGTCDFLLVQFGLCTFTYKHEEKKYISKAYNFYIFPTPLNRQASDVRFLCQASSLDFLARQSFDFNKVFYEGIPYLNPAEEQSLSDALQERHNQSMNNELTYVSPSYESPAFKGPLVIPEEHKSFIADICKKIETFLKDEQETSLQLPVCTAYQRKLIYEAARKRFKMGIQLDTQTAENRDRFIVVKKASEEEKKLVEQKKREADWEELKDAVGFSNVIREITRSGKLVVGHNMMLDLMHVLHQFASPLPEDYEEFKSLAHCVFPRICDTKLMSSTNPFKVNIPMTDLGNLTKILERAPFAKPNIEFAAEEHSYSTVANQLHEAGYDAYITGLCFISMANFLGTFQVPIPSRIPANSPLLEPFVNKLYVMMVVDIPYMNLVGADLKPNRDHVFHVSFPASWRTSDIVQLFSAFGHVYIAWINDTSALVGLNYKDNAGLVMKTIGEGESYKIQTYKDYCQTTQVICQTTAVLKRKVDGSPPVKSPRPPKKRKSSGILNPDLPPTIPEEQEETEHEDLGAALWGQPLGKARPAFAKALLCLLHLRAVVSMIVVKFLHLWVVLRLWVRHICPSTHKTCSVRANNRRATHKKAARKYN</sequence>
<keyword evidence="18" id="KW-1185">Reference proteome</keyword>
<keyword evidence="12" id="KW-0694">RNA-binding</keyword>
<comment type="subcellular location">
    <subcellularLocation>
        <location evidence="3">Cytoplasm</location>
    </subcellularLocation>
    <subcellularLocation>
        <location evidence="2">Nucleus</location>
    </subcellularLocation>
</comment>
<feature type="transmembrane region" description="Helical" evidence="16">
    <location>
        <begin position="598"/>
        <end position="618"/>
    </location>
</feature>
<dbReference type="Pfam" id="PF04857">
    <property type="entry name" value="CAF1"/>
    <property type="match status" value="1"/>
</dbReference>
<dbReference type="InterPro" id="IPR051181">
    <property type="entry name" value="CAF1_poly(A)_ribonucleases"/>
</dbReference>
<organism evidence="18 20">
    <name type="scientific">Priapulus caudatus</name>
    <name type="common">Priapulid worm</name>
    <dbReference type="NCBI Taxonomy" id="37621"/>
    <lineage>
        <taxon>Eukaryota</taxon>
        <taxon>Metazoa</taxon>
        <taxon>Ecdysozoa</taxon>
        <taxon>Scalidophora</taxon>
        <taxon>Priapulida</taxon>
        <taxon>Priapulimorpha</taxon>
        <taxon>Priapulimorphida</taxon>
        <taxon>Priapulidae</taxon>
        <taxon>Priapulus</taxon>
    </lineage>
</organism>
<keyword evidence="8" id="KW-0540">Nuclease</keyword>
<dbReference type="GeneID" id="106806932"/>
<dbReference type="PROSITE" id="PS51061">
    <property type="entry name" value="R3H"/>
    <property type="match status" value="1"/>
</dbReference>